<evidence type="ECO:0000313" key="2">
    <source>
        <dbReference type="EMBL" id="EMF17340.1"/>
    </source>
</evidence>
<feature type="compositionally biased region" description="Basic residues" evidence="1">
    <location>
        <begin position="77"/>
        <end position="86"/>
    </location>
</feature>
<feature type="region of interest" description="Disordered" evidence="1">
    <location>
        <begin position="489"/>
        <end position="539"/>
    </location>
</feature>
<feature type="compositionally biased region" description="Polar residues" evidence="1">
    <location>
        <begin position="43"/>
        <end position="58"/>
    </location>
</feature>
<reference evidence="2 3" key="1">
    <citation type="journal article" date="2012" name="PLoS Pathog.">
        <title>Diverse lifestyles and strategies of plant pathogenesis encoded in the genomes of eighteen Dothideomycetes fungi.</title>
        <authorList>
            <person name="Ohm R.A."/>
            <person name="Feau N."/>
            <person name="Henrissat B."/>
            <person name="Schoch C.L."/>
            <person name="Horwitz B.A."/>
            <person name="Barry K.W."/>
            <person name="Condon B.J."/>
            <person name="Copeland A.C."/>
            <person name="Dhillon B."/>
            <person name="Glaser F."/>
            <person name="Hesse C.N."/>
            <person name="Kosti I."/>
            <person name="LaButti K."/>
            <person name="Lindquist E.A."/>
            <person name="Lucas S."/>
            <person name="Salamov A.A."/>
            <person name="Bradshaw R.E."/>
            <person name="Ciuffetti L."/>
            <person name="Hamelin R.C."/>
            <person name="Kema G.H.J."/>
            <person name="Lawrence C."/>
            <person name="Scott J.A."/>
            <person name="Spatafora J.W."/>
            <person name="Turgeon B.G."/>
            <person name="de Wit P.J.G.M."/>
            <person name="Zhong S."/>
            <person name="Goodwin S.B."/>
            <person name="Grigoriev I.V."/>
        </authorList>
    </citation>
    <scope>NUCLEOTIDE SEQUENCE [LARGE SCALE GENOMIC DNA]</scope>
    <source>
        <strain evidence="2 3">SO2202</strain>
    </source>
</reference>
<dbReference type="eggNOG" id="ENOG502SZCS">
    <property type="taxonomic scope" value="Eukaryota"/>
</dbReference>
<dbReference type="AlphaFoldDB" id="N1QJG5"/>
<dbReference type="EMBL" id="KB456260">
    <property type="protein sequence ID" value="EMF17340.1"/>
    <property type="molecule type" value="Genomic_DNA"/>
</dbReference>
<feature type="compositionally biased region" description="Basic and acidic residues" evidence="1">
    <location>
        <begin position="306"/>
        <end position="325"/>
    </location>
</feature>
<proteinExistence type="predicted"/>
<dbReference type="Proteomes" id="UP000016931">
    <property type="component" value="Unassembled WGS sequence"/>
</dbReference>
<dbReference type="HOGENOM" id="CLU_361725_0_0_1"/>
<dbReference type="OrthoDB" id="3640203at2759"/>
<feature type="compositionally biased region" description="Polar residues" evidence="1">
    <location>
        <begin position="237"/>
        <end position="250"/>
    </location>
</feature>
<feature type="region of interest" description="Disordered" evidence="1">
    <location>
        <begin position="345"/>
        <end position="364"/>
    </location>
</feature>
<feature type="region of interest" description="Disordered" evidence="1">
    <location>
        <begin position="110"/>
        <end position="129"/>
    </location>
</feature>
<feature type="compositionally biased region" description="Basic and acidic residues" evidence="1">
    <location>
        <begin position="279"/>
        <end position="292"/>
    </location>
</feature>
<feature type="region of interest" description="Disordered" evidence="1">
    <location>
        <begin position="237"/>
        <end position="334"/>
    </location>
</feature>
<evidence type="ECO:0000313" key="3">
    <source>
        <dbReference type="Proteomes" id="UP000016931"/>
    </source>
</evidence>
<dbReference type="GeneID" id="27900762"/>
<feature type="compositionally biased region" description="Low complexity" evidence="1">
    <location>
        <begin position="345"/>
        <end position="360"/>
    </location>
</feature>
<feature type="region of interest" description="Disordered" evidence="1">
    <location>
        <begin position="566"/>
        <end position="638"/>
    </location>
</feature>
<feature type="compositionally biased region" description="Polar residues" evidence="1">
    <location>
        <begin position="581"/>
        <end position="596"/>
    </location>
</feature>
<feature type="compositionally biased region" description="Basic and acidic residues" evidence="1">
    <location>
        <begin position="1"/>
        <end position="20"/>
    </location>
</feature>
<accession>N1QJG5</accession>
<keyword evidence="3" id="KW-1185">Reference proteome</keyword>
<feature type="region of interest" description="Disordered" evidence="1">
    <location>
        <begin position="416"/>
        <end position="465"/>
    </location>
</feature>
<dbReference type="OMA" id="WATTIQE"/>
<protein>
    <submittedName>
        <fullName evidence="2">Uncharacterized protein</fullName>
    </submittedName>
</protein>
<organism evidence="2 3">
    <name type="scientific">Sphaerulina musiva (strain SO2202)</name>
    <name type="common">Poplar stem canker fungus</name>
    <name type="synonym">Septoria musiva</name>
    <dbReference type="NCBI Taxonomy" id="692275"/>
    <lineage>
        <taxon>Eukaryota</taxon>
        <taxon>Fungi</taxon>
        <taxon>Dikarya</taxon>
        <taxon>Ascomycota</taxon>
        <taxon>Pezizomycotina</taxon>
        <taxon>Dothideomycetes</taxon>
        <taxon>Dothideomycetidae</taxon>
        <taxon>Mycosphaerellales</taxon>
        <taxon>Mycosphaerellaceae</taxon>
        <taxon>Sphaerulina</taxon>
    </lineage>
</organism>
<feature type="region of interest" description="Disordered" evidence="1">
    <location>
        <begin position="182"/>
        <end position="201"/>
    </location>
</feature>
<name>N1QJG5_SPHMS</name>
<dbReference type="RefSeq" id="XP_016765461.1">
    <property type="nucleotide sequence ID" value="XM_016903625.1"/>
</dbReference>
<sequence length="638" mass="69452">MPTTAHDRLCSAPKQREFPLRRKYTRKPSTATARPLSLRREQTLTQANFVLSSSARSRGTTDDSYQEDDGDYLESRPRKKAKRRRTERSASQTTVTQNWRNYREIYGECDHSRVDGGDDSHKADDTTDSDGALVSAEEYNHDLSQSSSTVKMSALNHGTFDYAEHLLSIASSARYPTALNSASSEVGSASTRPTSAGSDMAFVTPRKPRRTVVPSSETPSTLYLSRQTSYTDLVCQSSPLTERSTNTASAKQRDPLPAAKGRCQTPENLETLGLEVEGDGVHEAARNSDRTLQRATTIQDSDDDNIDIHDFESPSAEDAHRERPKNVPISRPMPHLRWATTIQESQAGSEAEELAAGSQQDDYDPIFQQTFDPVMTALDRDAARFGRSDTQFTALPEAASALLADVSGKTFHTTTKAPKALASQNAHSTASTQSEDSQLRETSPGLKGGSKMRTMEPAGNATLSRGLELGTGRAWKTRRRGQTARWLSGGDCIEPEEDSTESAIKHEGAGDDVYVPPNSRALDQDGDGFIAGSPTSSLHSQVSLEAEQFMEETDRIPQSQISTVMPTQLSRPGSPHGHQPAPQQSVSTIATDMPSSSPFPLPPRTSSEYGLGVATQDFSLPPPPQLSSPVMKSLENSM</sequence>
<feature type="compositionally biased region" description="Basic and acidic residues" evidence="1">
    <location>
        <begin position="110"/>
        <end position="125"/>
    </location>
</feature>
<feature type="region of interest" description="Disordered" evidence="1">
    <location>
        <begin position="1"/>
        <end position="97"/>
    </location>
</feature>
<gene>
    <name evidence="2" type="ORF">SEPMUDRAFT_146391</name>
</gene>
<feature type="compositionally biased region" description="Polar residues" evidence="1">
    <location>
        <begin position="182"/>
        <end position="197"/>
    </location>
</feature>
<feature type="compositionally biased region" description="Polar residues" evidence="1">
    <location>
        <begin position="416"/>
        <end position="436"/>
    </location>
</feature>
<evidence type="ECO:0000256" key="1">
    <source>
        <dbReference type="SAM" id="MobiDB-lite"/>
    </source>
</evidence>